<dbReference type="AlphaFoldDB" id="F3FUB6"/>
<accession>F3FUB6</accession>
<gene>
    <name evidence="2" type="ORF">PSYJA_34805</name>
</gene>
<evidence type="ECO:0000259" key="1">
    <source>
        <dbReference type="Pfam" id="PF00501"/>
    </source>
</evidence>
<reference evidence="2 3" key="1">
    <citation type="journal article" date="2011" name="PLoS Pathog.">
        <title>Dynamic evolution of pathogenicity revealed by sequencing and comparative genomics of 19 Pseudomonas syringae isolates.</title>
        <authorList>
            <person name="Baltrus D.A."/>
            <person name="Nishimura M.T."/>
            <person name="Romanchuk A."/>
            <person name="Chang J.H."/>
            <person name="Mukhtar M.S."/>
            <person name="Cherkis K."/>
            <person name="Roach J."/>
            <person name="Grant S.R."/>
            <person name="Jones C.D."/>
            <person name="Dangl J.L."/>
        </authorList>
    </citation>
    <scope>NUCLEOTIDE SEQUENCE [LARGE SCALE GENOMIC DNA]</scope>
    <source>
        <strain evidence="3">M301072PT</strain>
    </source>
</reference>
<dbReference type="PROSITE" id="PS00455">
    <property type="entry name" value="AMP_BINDING"/>
    <property type="match status" value="1"/>
</dbReference>
<dbReference type="GO" id="GO:0044550">
    <property type="term" value="P:secondary metabolite biosynthetic process"/>
    <property type="evidence" value="ECO:0007669"/>
    <property type="project" value="TreeGrafter"/>
</dbReference>
<dbReference type="PANTHER" id="PTHR45527">
    <property type="entry name" value="NONRIBOSOMAL PEPTIDE SYNTHETASE"/>
    <property type="match status" value="1"/>
</dbReference>
<dbReference type="InterPro" id="IPR020845">
    <property type="entry name" value="AMP-binding_CS"/>
</dbReference>
<dbReference type="InterPro" id="IPR000873">
    <property type="entry name" value="AMP-dep_synth/lig_dom"/>
</dbReference>
<evidence type="ECO:0000313" key="2">
    <source>
        <dbReference type="EMBL" id="EGH33808.1"/>
    </source>
</evidence>
<dbReference type="GO" id="GO:0031177">
    <property type="term" value="F:phosphopantetheine binding"/>
    <property type="evidence" value="ECO:0007669"/>
    <property type="project" value="TreeGrafter"/>
</dbReference>
<proteinExistence type="predicted"/>
<evidence type="ECO:0000313" key="3">
    <source>
        <dbReference type="Proteomes" id="UP000004471"/>
    </source>
</evidence>
<name>F3FUB6_PSESX</name>
<organism evidence="2 3">
    <name type="scientific">Pseudomonas syringae pv. japonica str. M301072</name>
    <dbReference type="NCBI Taxonomy" id="629262"/>
    <lineage>
        <taxon>Bacteria</taxon>
        <taxon>Pseudomonadati</taxon>
        <taxon>Pseudomonadota</taxon>
        <taxon>Gammaproteobacteria</taxon>
        <taxon>Pseudomonadales</taxon>
        <taxon>Pseudomonadaceae</taxon>
        <taxon>Pseudomonas</taxon>
        <taxon>Pseudomonas syringae</taxon>
    </lineage>
</organism>
<dbReference type="EMBL" id="AEAH01001950">
    <property type="protein sequence ID" value="EGH33808.1"/>
    <property type="molecule type" value="Genomic_DNA"/>
</dbReference>
<dbReference type="Proteomes" id="UP000004471">
    <property type="component" value="Unassembled WGS sequence"/>
</dbReference>
<dbReference type="GO" id="GO:0043041">
    <property type="term" value="P:amino acid activation for nonribosomal peptide biosynthetic process"/>
    <property type="evidence" value="ECO:0007669"/>
    <property type="project" value="TreeGrafter"/>
</dbReference>
<protein>
    <submittedName>
        <fullName evidence="2">Amino acid adenylation</fullName>
    </submittedName>
</protein>
<dbReference type="SUPFAM" id="SSF56801">
    <property type="entry name" value="Acetyl-CoA synthetase-like"/>
    <property type="match status" value="1"/>
</dbReference>
<dbReference type="GO" id="GO:0005829">
    <property type="term" value="C:cytosol"/>
    <property type="evidence" value="ECO:0007669"/>
    <property type="project" value="TreeGrafter"/>
</dbReference>
<dbReference type="Gene3D" id="3.40.50.980">
    <property type="match status" value="2"/>
</dbReference>
<comment type="caution">
    <text evidence="2">The sequence shown here is derived from an EMBL/GenBank/DDBJ whole genome shotgun (WGS) entry which is preliminary data.</text>
</comment>
<feature type="domain" description="AMP-dependent synthetase/ligase" evidence="1">
    <location>
        <begin position="2"/>
        <end position="190"/>
    </location>
</feature>
<feature type="non-terminal residue" evidence="2">
    <location>
        <position position="190"/>
    </location>
</feature>
<dbReference type="Pfam" id="PF00501">
    <property type="entry name" value="AMP-binding"/>
    <property type="match status" value="1"/>
</dbReference>
<sequence length="190" mass="20390">MRKHGVGPGTRVAILLDRSVELLASMLATLKCGAAYLALDRLAPEERLRFMLEDSEAIMLLSRSDLTAPDMTPRLDLDTLELSALNQGPVMLADEIAGETPACIIYTSGSTGVPKGVIVTHNGIIRLVQDNGYYDFSAEDRVAFSSNPAFDASTPEIWGALLNGGQSVIIEPQVLLEPVAFAALLKRHGV</sequence>
<dbReference type="PANTHER" id="PTHR45527:SF1">
    <property type="entry name" value="FATTY ACID SYNTHASE"/>
    <property type="match status" value="1"/>
</dbReference>